<sequence length="285" mass="31529">MSHVGLSAQKLLLAEGSDLISTTTVNGLLYGIGLSLYVLTARSLYPQSKDSHNRRQTTFMLVYTPVVIVCGIIVFALATREAQLAYINNNNFLGEPIEYEAAYLTVPRGRAQDLLNIAVDALTLGIQIWRLWVIYHPTRYAIIVVILPLLLLLCFTGKSLNHPSSDANLTCYMSIATMLIESYTLESAWTLGLLISYVLNNFAAVALFSECDAAIEIIAFLLLLYQVSTGRAWNKQTEQQITRSLHFNHDTGRTTQTTVPEIATQVSQVDTNVVHNLLPPTPLAV</sequence>
<feature type="transmembrane region" description="Helical" evidence="1">
    <location>
        <begin position="20"/>
        <end position="39"/>
    </location>
</feature>
<gene>
    <name evidence="2" type="ORF">P691DRAFT_685775</name>
</gene>
<dbReference type="AlphaFoldDB" id="A0A9P5WZZ0"/>
<feature type="transmembrane region" description="Helical" evidence="1">
    <location>
        <begin position="60"/>
        <end position="78"/>
    </location>
</feature>
<evidence type="ECO:0000256" key="1">
    <source>
        <dbReference type="SAM" id="Phobius"/>
    </source>
</evidence>
<comment type="caution">
    <text evidence="2">The sequence shown here is derived from an EMBL/GenBank/DDBJ whole genome shotgun (WGS) entry which is preliminary data.</text>
</comment>
<keyword evidence="1" id="KW-1133">Transmembrane helix</keyword>
<reference evidence="2" key="1">
    <citation type="submission" date="2020-11" db="EMBL/GenBank/DDBJ databases">
        <authorList>
            <consortium name="DOE Joint Genome Institute"/>
            <person name="Ahrendt S."/>
            <person name="Riley R."/>
            <person name="Andreopoulos W."/>
            <person name="Labutti K."/>
            <person name="Pangilinan J."/>
            <person name="Ruiz-Duenas F.J."/>
            <person name="Barrasa J.M."/>
            <person name="Sanchez-Garcia M."/>
            <person name="Camarero S."/>
            <person name="Miyauchi S."/>
            <person name="Serrano A."/>
            <person name="Linde D."/>
            <person name="Babiker R."/>
            <person name="Drula E."/>
            <person name="Ayuso-Fernandez I."/>
            <person name="Pacheco R."/>
            <person name="Padilla G."/>
            <person name="Ferreira P."/>
            <person name="Barriuso J."/>
            <person name="Kellner H."/>
            <person name="Castanera R."/>
            <person name="Alfaro M."/>
            <person name="Ramirez L."/>
            <person name="Pisabarro A.G."/>
            <person name="Kuo A."/>
            <person name="Tritt A."/>
            <person name="Lipzen A."/>
            <person name="He G."/>
            <person name="Yan M."/>
            <person name="Ng V."/>
            <person name="Cullen D."/>
            <person name="Martin F."/>
            <person name="Rosso M.-N."/>
            <person name="Henrissat B."/>
            <person name="Hibbett D."/>
            <person name="Martinez A.T."/>
            <person name="Grigoriev I.V."/>
        </authorList>
    </citation>
    <scope>NUCLEOTIDE SEQUENCE</scope>
    <source>
        <strain evidence="2">MF-IS2</strain>
    </source>
</reference>
<keyword evidence="1" id="KW-0472">Membrane</keyword>
<proteinExistence type="predicted"/>
<accession>A0A9P5WZZ0</accession>
<evidence type="ECO:0000313" key="3">
    <source>
        <dbReference type="Proteomes" id="UP000807342"/>
    </source>
</evidence>
<organism evidence="2 3">
    <name type="scientific">Macrolepiota fuliginosa MF-IS2</name>
    <dbReference type="NCBI Taxonomy" id="1400762"/>
    <lineage>
        <taxon>Eukaryota</taxon>
        <taxon>Fungi</taxon>
        <taxon>Dikarya</taxon>
        <taxon>Basidiomycota</taxon>
        <taxon>Agaricomycotina</taxon>
        <taxon>Agaricomycetes</taxon>
        <taxon>Agaricomycetidae</taxon>
        <taxon>Agaricales</taxon>
        <taxon>Agaricineae</taxon>
        <taxon>Agaricaceae</taxon>
        <taxon>Macrolepiota</taxon>
    </lineage>
</organism>
<dbReference type="Proteomes" id="UP000807342">
    <property type="component" value="Unassembled WGS sequence"/>
</dbReference>
<keyword evidence="3" id="KW-1185">Reference proteome</keyword>
<protein>
    <submittedName>
        <fullName evidence="2">Uncharacterized protein</fullName>
    </submittedName>
</protein>
<dbReference type="EMBL" id="MU152162">
    <property type="protein sequence ID" value="KAF9440936.1"/>
    <property type="molecule type" value="Genomic_DNA"/>
</dbReference>
<keyword evidence="1" id="KW-0812">Transmembrane</keyword>
<evidence type="ECO:0000313" key="2">
    <source>
        <dbReference type="EMBL" id="KAF9440936.1"/>
    </source>
</evidence>
<feature type="transmembrane region" description="Helical" evidence="1">
    <location>
        <begin position="202"/>
        <end position="225"/>
    </location>
</feature>
<name>A0A9P5WZZ0_9AGAR</name>
<feature type="transmembrane region" description="Helical" evidence="1">
    <location>
        <begin position="140"/>
        <end position="157"/>
    </location>
</feature>
<dbReference type="OrthoDB" id="2641762at2759"/>